<dbReference type="Pfam" id="PF03184">
    <property type="entry name" value="DDE_1"/>
    <property type="match status" value="1"/>
</dbReference>
<sequence>MMGVITSGTVVTGAERRGSPKRVHPGNREWVTVIQSIPASGWITPPYIIVAGQYHLSSWNQESTLQGDWAIATTKNGWTDNETGLAWLKHCNQHSQKIKWCLAPPNP</sequence>
<dbReference type="Proteomes" id="UP000616885">
    <property type="component" value="Unassembled WGS sequence"/>
</dbReference>
<dbReference type="EMBL" id="JADCTT010000015">
    <property type="protein sequence ID" value="KAF9744034.1"/>
    <property type="molecule type" value="Genomic_DNA"/>
</dbReference>
<comment type="caution">
    <text evidence="3">The sequence shown here is derived from an EMBL/GenBank/DDBJ whole genome shotgun (WGS) entry which is preliminary data.</text>
</comment>
<feature type="domain" description="DDE-1" evidence="2">
    <location>
        <begin position="28"/>
        <end position="93"/>
    </location>
</feature>
<protein>
    <recommendedName>
        <fullName evidence="2">DDE-1 domain-containing protein</fullName>
    </recommendedName>
</protein>
<evidence type="ECO:0000313" key="3">
    <source>
        <dbReference type="EMBL" id="KAF9744034.1"/>
    </source>
</evidence>
<feature type="compositionally biased region" description="Polar residues" evidence="1">
    <location>
        <begin position="1"/>
        <end position="10"/>
    </location>
</feature>
<accession>A0A8H7K6C6</accession>
<dbReference type="GO" id="GO:0003676">
    <property type="term" value="F:nucleic acid binding"/>
    <property type="evidence" value="ECO:0007669"/>
    <property type="project" value="InterPro"/>
</dbReference>
<gene>
    <name evidence="3" type="ORF">IM811_005614</name>
</gene>
<reference evidence="3" key="1">
    <citation type="submission" date="2020-10" db="EMBL/GenBank/DDBJ databases">
        <title>High-Quality Genome Resource of Clonostachys rosea strain S41 by Oxford Nanopore Long-Read Sequencing.</title>
        <authorList>
            <person name="Wang H."/>
        </authorList>
    </citation>
    <scope>NUCLEOTIDE SEQUENCE</scope>
    <source>
        <strain evidence="3">S41</strain>
    </source>
</reference>
<name>A0A8H7K6C6_BIOOC</name>
<feature type="region of interest" description="Disordered" evidence="1">
    <location>
        <begin position="1"/>
        <end position="25"/>
    </location>
</feature>
<organism evidence="3 4">
    <name type="scientific">Bionectria ochroleuca</name>
    <name type="common">Gliocladium roseum</name>
    <dbReference type="NCBI Taxonomy" id="29856"/>
    <lineage>
        <taxon>Eukaryota</taxon>
        <taxon>Fungi</taxon>
        <taxon>Dikarya</taxon>
        <taxon>Ascomycota</taxon>
        <taxon>Pezizomycotina</taxon>
        <taxon>Sordariomycetes</taxon>
        <taxon>Hypocreomycetidae</taxon>
        <taxon>Hypocreales</taxon>
        <taxon>Bionectriaceae</taxon>
        <taxon>Clonostachys</taxon>
    </lineage>
</organism>
<dbReference type="InterPro" id="IPR004875">
    <property type="entry name" value="DDE_SF_endonuclease_dom"/>
</dbReference>
<dbReference type="AlphaFoldDB" id="A0A8H7K6C6"/>
<evidence type="ECO:0000256" key="1">
    <source>
        <dbReference type="SAM" id="MobiDB-lite"/>
    </source>
</evidence>
<evidence type="ECO:0000313" key="4">
    <source>
        <dbReference type="Proteomes" id="UP000616885"/>
    </source>
</evidence>
<evidence type="ECO:0000259" key="2">
    <source>
        <dbReference type="Pfam" id="PF03184"/>
    </source>
</evidence>
<proteinExistence type="predicted"/>